<comment type="caution">
    <text evidence="2">The sequence shown here is derived from an EMBL/GenBank/DDBJ whole genome shotgun (WGS) entry which is preliminary data.</text>
</comment>
<evidence type="ECO:0000256" key="1">
    <source>
        <dbReference type="SAM" id="Phobius"/>
    </source>
</evidence>
<dbReference type="Proteomes" id="UP000326396">
    <property type="component" value="Linkage Group LG2"/>
</dbReference>
<dbReference type="AlphaFoldDB" id="A0A5N6N8Z3"/>
<protein>
    <submittedName>
        <fullName evidence="2">Uncharacterized protein</fullName>
    </submittedName>
</protein>
<keyword evidence="1" id="KW-1133">Transmembrane helix</keyword>
<evidence type="ECO:0000313" key="2">
    <source>
        <dbReference type="EMBL" id="KAD4584332.1"/>
    </source>
</evidence>
<dbReference type="PANTHER" id="PTHR35114">
    <property type="entry name" value="CYTOCHROME OXIDASE COMPLEX ASSEMBLY PROTEIN"/>
    <property type="match status" value="1"/>
</dbReference>
<organism evidence="2 3">
    <name type="scientific">Mikania micrantha</name>
    <name type="common">bitter vine</name>
    <dbReference type="NCBI Taxonomy" id="192012"/>
    <lineage>
        <taxon>Eukaryota</taxon>
        <taxon>Viridiplantae</taxon>
        <taxon>Streptophyta</taxon>
        <taxon>Embryophyta</taxon>
        <taxon>Tracheophyta</taxon>
        <taxon>Spermatophyta</taxon>
        <taxon>Magnoliopsida</taxon>
        <taxon>eudicotyledons</taxon>
        <taxon>Gunneridae</taxon>
        <taxon>Pentapetalae</taxon>
        <taxon>asterids</taxon>
        <taxon>campanulids</taxon>
        <taxon>Asterales</taxon>
        <taxon>Asteraceae</taxon>
        <taxon>Asteroideae</taxon>
        <taxon>Heliantheae alliance</taxon>
        <taxon>Eupatorieae</taxon>
        <taxon>Mikania</taxon>
    </lineage>
</organism>
<reference evidence="2 3" key="1">
    <citation type="submission" date="2019-05" db="EMBL/GenBank/DDBJ databases">
        <title>Mikania micrantha, genome provides insights into the molecular mechanism of rapid growth.</title>
        <authorList>
            <person name="Liu B."/>
        </authorList>
    </citation>
    <scope>NUCLEOTIDE SEQUENCE [LARGE SCALE GENOMIC DNA]</scope>
    <source>
        <strain evidence="2">NLD-2019</strain>
        <tissue evidence="2">Leaf</tissue>
    </source>
</reference>
<proteinExistence type="predicted"/>
<dbReference type="EMBL" id="SZYD01000012">
    <property type="protein sequence ID" value="KAD4584332.1"/>
    <property type="molecule type" value="Genomic_DNA"/>
</dbReference>
<keyword evidence="3" id="KW-1185">Reference proteome</keyword>
<dbReference type="PANTHER" id="PTHR35114:SF1">
    <property type="entry name" value="CYTOCHROME OXIDASE COMPLEX ASSEMBLY PROTEIN"/>
    <property type="match status" value="1"/>
</dbReference>
<accession>A0A5N6N8Z3</accession>
<evidence type="ECO:0000313" key="3">
    <source>
        <dbReference type="Proteomes" id="UP000326396"/>
    </source>
</evidence>
<sequence>MIKTRVQDRDQALYSSFESLGLRYLIQFGKEKESISHNIANDDCVTNARQICMSNLALSNTQVTKDLGSGHPKSHQHKHVDHVVQRPRAVLSSPDNDRMIGEMNKKANSKRAPVWLYFLVFSRYHFVSQSQFLLAAQLGVKDSVGFRSTPATRWLGQFMLTANPIGFLNFVALCLDTMIGRRFISFFRRNPSRSSNSVTLGVDEEAKPKSVARRLVSGGLICVTGGVALSALDDLVIYHGCSSKAMEKASKNQAIVEAIGEPIARGPWYNASLAVTHRRHSVSCTFPVSGPHGTGIFQLRAVRNGEESWLSFFRPRDWEILIMEALLHVPENEEKNRTFRIRVSDDEVSTPSCQPCIMGCTGSQEPHAPSENKHPQ</sequence>
<keyword evidence="1" id="KW-0472">Membrane</keyword>
<gene>
    <name evidence="2" type="ORF">E3N88_21933</name>
</gene>
<feature type="transmembrane region" description="Helical" evidence="1">
    <location>
        <begin position="154"/>
        <end position="179"/>
    </location>
</feature>
<name>A0A5N6N8Z3_9ASTR</name>
<dbReference type="OrthoDB" id="535599at2759"/>
<feature type="transmembrane region" description="Helical" evidence="1">
    <location>
        <begin position="114"/>
        <end position="134"/>
    </location>
</feature>
<keyword evidence="1" id="KW-0812">Transmembrane</keyword>